<dbReference type="RefSeq" id="XP_001301846.1">
    <property type="nucleotide sequence ID" value="XM_001301845.1"/>
</dbReference>
<proteinExistence type="predicted"/>
<protein>
    <submittedName>
        <fullName evidence="1">Uncharacterized protein</fullName>
    </submittedName>
</protein>
<dbReference type="VEuPathDB" id="TrichDB:TVAGG3_0913390"/>
<dbReference type="EMBL" id="DS114253">
    <property type="protein sequence ID" value="EAX88916.1"/>
    <property type="molecule type" value="Genomic_DNA"/>
</dbReference>
<sequence>MVVRNSRITFVLNQPTYERFGLIGKKYENVHYITIQPDERDKLKLIRKCENVEGLLYSDDTSSLEKYIKKSRPSPCQIDYWTATKPLEFDVKQFEKEETYPADWKLKISDAIDNSLLTRNQLEGRDTYKRIIIIGSIKLSALKDWIINLGSGSFVLVTIWDFRDQIASFIGNKLKMDGFGGSVESIVFGDKVARPFKLQTIEYIDEE</sequence>
<reference evidence="1" key="1">
    <citation type="submission" date="2006-10" db="EMBL/GenBank/DDBJ databases">
        <authorList>
            <person name="Amadeo P."/>
            <person name="Zhao Q."/>
            <person name="Wortman J."/>
            <person name="Fraser-Liggett C."/>
            <person name="Carlton J."/>
        </authorList>
    </citation>
    <scope>NUCLEOTIDE SEQUENCE</scope>
    <source>
        <strain evidence="1">G3</strain>
    </source>
</reference>
<organism evidence="1 2">
    <name type="scientific">Trichomonas vaginalis (strain ATCC PRA-98 / G3)</name>
    <dbReference type="NCBI Taxonomy" id="412133"/>
    <lineage>
        <taxon>Eukaryota</taxon>
        <taxon>Metamonada</taxon>
        <taxon>Parabasalia</taxon>
        <taxon>Trichomonadida</taxon>
        <taxon>Trichomonadidae</taxon>
        <taxon>Trichomonas</taxon>
    </lineage>
</organism>
<dbReference type="KEGG" id="tva:4746581"/>
<keyword evidence="2" id="KW-1185">Reference proteome</keyword>
<accession>A2G1Q6</accession>
<dbReference type="VEuPathDB" id="TrichDB:TVAG_269870"/>
<evidence type="ECO:0000313" key="2">
    <source>
        <dbReference type="Proteomes" id="UP000001542"/>
    </source>
</evidence>
<reference evidence="1" key="2">
    <citation type="journal article" date="2007" name="Science">
        <title>Draft genome sequence of the sexually transmitted pathogen Trichomonas vaginalis.</title>
        <authorList>
            <person name="Carlton J.M."/>
            <person name="Hirt R.P."/>
            <person name="Silva J.C."/>
            <person name="Delcher A.L."/>
            <person name="Schatz M."/>
            <person name="Zhao Q."/>
            <person name="Wortman J.R."/>
            <person name="Bidwell S.L."/>
            <person name="Alsmark U.C.M."/>
            <person name="Besteiro S."/>
            <person name="Sicheritz-Ponten T."/>
            <person name="Noel C.J."/>
            <person name="Dacks J.B."/>
            <person name="Foster P.G."/>
            <person name="Simillion C."/>
            <person name="Van de Peer Y."/>
            <person name="Miranda-Saavedra D."/>
            <person name="Barton G.J."/>
            <person name="Westrop G.D."/>
            <person name="Mueller S."/>
            <person name="Dessi D."/>
            <person name="Fiori P.L."/>
            <person name="Ren Q."/>
            <person name="Paulsen I."/>
            <person name="Zhang H."/>
            <person name="Bastida-Corcuera F.D."/>
            <person name="Simoes-Barbosa A."/>
            <person name="Brown M.T."/>
            <person name="Hayes R.D."/>
            <person name="Mukherjee M."/>
            <person name="Okumura C.Y."/>
            <person name="Schneider R."/>
            <person name="Smith A.J."/>
            <person name="Vanacova S."/>
            <person name="Villalvazo M."/>
            <person name="Haas B.J."/>
            <person name="Pertea M."/>
            <person name="Feldblyum T.V."/>
            <person name="Utterback T.R."/>
            <person name="Shu C.L."/>
            <person name="Osoegawa K."/>
            <person name="de Jong P.J."/>
            <person name="Hrdy I."/>
            <person name="Horvathova L."/>
            <person name="Zubacova Z."/>
            <person name="Dolezal P."/>
            <person name="Malik S.B."/>
            <person name="Logsdon J.M. Jr."/>
            <person name="Henze K."/>
            <person name="Gupta A."/>
            <person name="Wang C.C."/>
            <person name="Dunne R.L."/>
            <person name="Upcroft J.A."/>
            <person name="Upcroft P."/>
            <person name="White O."/>
            <person name="Salzberg S.L."/>
            <person name="Tang P."/>
            <person name="Chiu C.-H."/>
            <person name="Lee Y.-S."/>
            <person name="Embley T.M."/>
            <person name="Coombs G.H."/>
            <person name="Mottram J.C."/>
            <person name="Tachezy J."/>
            <person name="Fraser-Liggett C.M."/>
            <person name="Johnson P.J."/>
        </authorList>
    </citation>
    <scope>NUCLEOTIDE SEQUENCE [LARGE SCALE GENOMIC DNA]</scope>
    <source>
        <strain evidence="1">G3</strain>
    </source>
</reference>
<gene>
    <name evidence="1" type="ORF">TVAG_269870</name>
</gene>
<dbReference type="InParanoid" id="A2G1Q6"/>
<name>A2G1Q6_TRIV3</name>
<dbReference type="Proteomes" id="UP000001542">
    <property type="component" value="Unassembled WGS sequence"/>
</dbReference>
<evidence type="ECO:0000313" key="1">
    <source>
        <dbReference type="EMBL" id="EAX88916.1"/>
    </source>
</evidence>
<dbReference type="AlphaFoldDB" id="A2G1Q6"/>
<dbReference type="OrthoDB" id="10545164at2759"/>